<organism evidence="1">
    <name type="scientific">marine sediment metagenome</name>
    <dbReference type="NCBI Taxonomy" id="412755"/>
    <lineage>
        <taxon>unclassified sequences</taxon>
        <taxon>metagenomes</taxon>
        <taxon>ecological metagenomes</taxon>
    </lineage>
</organism>
<dbReference type="AlphaFoldDB" id="A0A0F9IIF3"/>
<evidence type="ECO:0000313" key="1">
    <source>
        <dbReference type="EMBL" id="KKM27327.1"/>
    </source>
</evidence>
<sequence>MEVAVIHWLDAMSDRGPLTLTGIKQLGPLPIVTVGLLISQDEEVIRVAQDWSLFSGGISEHRYREVAVIPKTYITKLEILIASDE</sequence>
<dbReference type="EMBL" id="LAZR01012343">
    <property type="protein sequence ID" value="KKM27327.1"/>
    <property type="molecule type" value="Genomic_DNA"/>
</dbReference>
<accession>A0A0F9IIF3</accession>
<proteinExistence type="predicted"/>
<reference evidence="1" key="1">
    <citation type="journal article" date="2015" name="Nature">
        <title>Complex archaea that bridge the gap between prokaryotes and eukaryotes.</title>
        <authorList>
            <person name="Spang A."/>
            <person name="Saw J.H."/>
            <person name="Jorgensen S.L."/>
            <person name="Zaremba-Niedzwiedzka K."/>
            <person name="Martijn J."/>
            <person name="Lind A.E."/>
            <person name="van Eijk R."/>
            <person name="Schleper C."/>
            <person name="Guy L."/>
            <person name="Ettema T.J."/>
        </authorList>
    </citation>
    <scope>NUCLEOTIDE SEQUENCE</scope>
</reference>
<name>A0A0F9IIF3_9ZZZZ</name>
<gene>
    <name evidence="1" type="ORF">LCGC14_1575860</name>
</gene>
<comment type="caution">
    <text evidence="1">The sequence shown here is derived from an EMBL/GenBank/DDBJ whole genome shotgun (WGS) entry which is preliminary data.</text>
</comment>
<protein>
    <submittedName>
        <fullName evidence="1">Uncharacterized protein</fullName>
    </submittedName>
</protein>